<dbReference type="Proteomes" id="UP001142372">
    <property type="component" value="Unassembled WGS sequence"/>
</dbReference>
<reference evidence="1" key="1">
    <citation type="journal article" date="2014" name="Int. J. Syst. Evol. Microbiol.">
        <title>Complete genome sequence of Corynebacterium casei LMG S-19264T (=DSM 44701T), isolated from a smear-ripened cheese.</title>
        <authorList>
            <consortium name="US DOE Joint Genome Institute (JGI-PGF)"/>
            <person name="Walter F."/>
            <person name="Albersmeier A."/>
            <person name="Kalinowski J."/>
            <person name="Ruckert C."/>
        </authorList>
    </citation>
    <scope>NUCLEOTIDE SEQUENCE</scope>
    <source>
        <strain evidence="1">VKM Ac-1401</strain>
    </source>
</reference>
<sequence length="252" mass="26505">MGTSGAFGGSGAWSDTVDSLYDVADSLGSETNATISAPAMATLGRSLARGDRRGKSYDVGDLIGSRRVHGASSSGDGRDSSGAPFTREAARGSLVLDALASIESGEIPHLVEYGVDFSSLEGLSGLKLLTELIGLILGPPSHPDDVALQQALMATMRSAEREAGGTLAETIGRFVSELAWRRTVVQLTTSQRRVSALGTSMRRLEQRVRTYISGKVQQVNGQLMNATPQNVADFASKLAAKACRLFGRGDDK</sequence>
<dbReference type="AlphaFoldDB" id="A0A9W6HAI8"/>
<dbReference type="EMBL" id="BSEN01000009">
    <property type="protein sequence ID" value="GLJ76555.1"/>
    <property type="molecule type" value="Genomic_DNA"/>
</dbReference>
<protein>
    <submittedName>
        <fullName evidence="1">Uncharacterized protein</fullName>
    </submittedName>
</protein>
<keyword evidence="2" id="KW-1185">Reference proteome</keyword>
<gene>
    <name evidence="1" type="ORF">GCM10017584_21290</name>
</gene>
<accession>A0A9W6HAI8</accession>
<comment type="caution">
    <text evidence="1">The sequence shown here is derived from an EMBL/GenBank/DDBJ whole genome shotgun (WGS) entry which is preliminary data.</text>
</comment>
<organism evidence="1 2">
    <name type="scientific">Leifsonia poae</name>
    <dbReference type="NCBI Taxonomy" id="110933"/>
    <lineage>
        <taxon>Bacteria</taxon>
        <taxon>Bacillati</taxon>
        <taxon>Actinomycetota</taxon>
        <taxon>Actinomycetes</taxon>
        <taxon>Micrococcales</taxon>
        <taxon>Microbacteriaceae</taxon>
        <taxon>Leifsonia</taxon>
    </lineage>
</organism>
<name>A0A9W6HAI8_9MICO</name>
<reference evidence="1" key="2">
    <citation type="submission" date="2023-01" db="EMBL/GenBank/DDBJ databases">
        <authorList>
            <person name="Sun Q."/>
            <person name="Evtushenko L."/>
        </authorList>
    </citation>
    <scope>NUCLEOTIDE SEQUENCE</scope>
    <source>
        <strain evidence="1">VKM Ac-1401</strain>
    </source>
</reference>
<evidence type="ECO:0000313" key="1">
    <source>
        <dbReference type="EMBL" id="GLJ76555.1"/>
    </source>
</evidence>
<proteinExistence type="predicted"/>
<evidence type="ECO:0000313" key="2">
    <source>
        <dbReference type="Proteomes" id="UP001142372"/>
    </source>
</evidence>